<accession>A0AAN7KJX2</accession>
<comment type="caution">
    <text evidence="1">The sequence shown here is derived from an EMBL/GenBank/DDBJ whole genome shotgun (WGS) entry which is preliminary data.</text>
</comment>
<reference evidence="1 2" key="1">
    <citation type="journal article" date="2023" name="Hortic Res">
        <title>Pangenome of water caltrop reveals structural variations and asymmetric subgenome divergence after allopolyploidization.</title>
        <authorList>
            <person name="Zhang X."/>
            <person name="Chen Y."/>
            <person name="Wang L."/>
            <person name="Yuan Y."/>
            <person name="Fang M."/>
            <person name="Shi L."/>
            <person name="Lu R."/>
            <person name="Comes H.P."/>
            <person name="Ma Y."/>
            <person name="Chen Y."/>
            <person name="Huang G."/>
            <person name="Zhou Y."/>
            <person name="Zheng Z."/>
            <person name="Qiu Y."/>
        </authorList>
    </citation>
    <scope>NUCLEOTIDE SEQUENCE [LARGE SCALE GENOMIC DNA]</scope>
    <source>
        <tissue evidence="1">Roots</tissue>
    </source>
</reference>
<protein>
    <submittedName>
        <fullName evidence="1">Uncharacterized protein</fullName>
    </submittedName>
</protein>
<sequence length="68" mass="8296">MSITDEKDRKIQELTLELRNKRRLCAAYKEQLTEFLKIIEEHSEQITMKVQNVMNNLKEYEPVQQEHY</sequence>
<evidence type="ECO:0000313" key="1">
    <source>
        <dbReference type="EMBL" id="KAK4766118.1"/>
    </source>
</evidence>
<proteinExistence type="predicted"/>
<evidence type="ECO:0000313" key="2">
    <source>
        <dbReference type="Proteomes" id="UP001345219"/>
    </source>
</evidence>
<dbReference type="EMBL" id="JAXIOK010000007">
    <property type="protein sequence ID" value="KAK4766118.1"/>
    <property type="molecule type" value="Genomic_DNA"/>
</dbReference>
<dbReference type="Proteomes" id="UP001345219">
    <property type="component" value="Chromosome 7"/>
</dbReference>
<keyword evidence="2" id="KW-1185">Reference proteome</keyword>
<gene>
    <name evidence="1" type="ORF">SAY87_007760</name>
</gene>
<name>A0AAN7KJX2_9MYRT</name>
<dbReference type="AlphaFoldDB" id="A0AAN7KJX2"/>
<organism evidence="1 2">
    <name type="scientific">Trapa incisa</name>
    <dbReference type="NCBI Taxonomy" id="236973"/>
    <lineage>
        <taxon>Eukaryota</taxon>
        <taxon>Viridiplantae</taxon>
        <taxon>Streptophyta</taxon>
        <taxon>Embryophyta</taxon>
        <taxon>Tracheophyta</taxon>
        <taxon>Spermatophyta</taxon>
        <taxon>Magnoliopsida</taxon>
        <taxon>eudicotyledons</taxon>
        <taxon>Gunneridae</taxon>
        <taxon>Pentapetalae</taxon>
        <taxon>rosids</taxon>
        <taxon>malvids</taxon>
        <taxon>Myrtales</taxon>
        <taxon>Lythraceae</taxon>
        <taxon>Trapa</taxon>
    </lineage>
</organism>